<dbReference type="Pfam" id="PF20661">
    <property type="entry name" value="SutA-RBD"/>
    <property type="match status" value="1"/>
</dbReference>
<dbReference type="InterPro" id="IPR049191">
    <property type="entry name" value="SutA_RBD"/>
</dbReference>
<accession>A0AAU8GT84</accession>
<sequence length="203" mass="22546">MDQVQGCMWITGRKFWHVGMYCPALDACRPSTLVARVQARRRLHRSSGGRPVAVQAAGRRVRGKASGEGGMSQIDFSRHPVDVHRDEIASQVDAFLAGGGKIASIPIGMSGDRDASSRTADRHEKLSRVRPTPHSSAFRTQPPRESQAVYRKQVRYCADKGMTISATADAMDLDTRYCPQDRRRARHQVRASLAPRLPLPEQE</sequence>
<name>A0AAU8GT84_9VIRU</name>
<evidence type="ECO:0000256" key="1">
    <source>
        <dbReference type="SAM" id="MobiDB-lite"/>
    </source>
</evidence>
<proteinExistence type="predicted"/>
<reference evidence="3" key="1">
    <citation type="submission" date="2024-06" db="EMBL/GenBank/DDBJ databases">
        <authorList>
            <person name="Yerushalmy O."/>
            <person name="Alkalay-Oren S."/>
            <person name="Coppenhagn-Glazer S."/>
            <person name="Hazan R."/>
        </authorList>
    </citation>
    <scope>NUCLEOTIDE SEQUENCE</scope>
</reference>
<feature type="domain" description="Transcriptional regulator SutA RNAP-binding" evidence="2">
    <location>
        <begin position="85"/>
        <end position="112"/>
    </location>
</feature>
<dbReference type="EMBL" id="PP931175">
    <property type="protein sequence ID" value="XCH45301.1"/>
    <property type="molecule type" value="Genomic_DNA"/>
</dbReference>
<evidence type="ECO:0000259" key="2">
    <source>
        <dbReference type="Pfam" id="PF20661"/>
    </source>
</evidence>
<feature type="region of interest" description="Disordered" evidence="1">
    <location>
        <begin position="107"/>
        <end position="147"/>
    </location>
</feature>
<feature type="compositionally biased region" description="Basic and acidic residues" evidence="1">
    <location>
        <begin position="111"/>
        <end position="127"/>
    </location>
</feature>
<organism evidence="3">
    <name type="scientific">Pseudomonas phage PACT201</name>
    <dbReference type="NCBI Taxonomy" id="3230130"/>
    <lineage>
        <taxon>Viruses</taxon>
    </lineage>
</organism>
<evidence type="ECO:0000313" key="3">
    <source>
        <dbReference type="EMBL" id="XCH45301.1"/>
    </source>
</evidence>
<protein>
    <recommendedName>
        <fullName evidence="2">Transcriptional regulator SutA RNAP-binding domain-containing protein</fullName>
    </recommendedName>
</protein>